<evidence type="ECO:0000256" key="1">
    <source>
        <dbReference type="SAM" id="MobiDB-lite"/>
    </source>
</evidence>
<evidence type="ECO:0000313" key="2">
    <source>
        <dbReference type="EMBL" id="OBZ65656.1"/>
    </source>
</evidence>
<dbReference type="EMBL" id="LUGG01000041">
    <property type="protein sequence ID" value="OBZ65656.1"/>
    <property type="molecule type" value="Genomic_DNA"/>
</dbReference>
<name>A0A1C7LN55_GRIFR</name>
<reference evidence="2 3" key="1">
    <citation type="submission" date="2016-03" db="EMBL/GenBank/DDBJ databases">
        <title>Whole genome sequencing of Grifola frondosa 9006-11.</title>
        <authorList>
            <person name="Min B."/>
            <person name="Park H."/>
            <person name="Kim J.-G."/>
            <person name="Cho H."/>
            <person name="Oh Y.-L."/>
            <person name="Kong W.-S."/>
            <person name="Choi I.-G."/>
        </authorList>
    </citation>
    <scope>NUCLEOTIDE SEQUENCE [LARGE SCALE GENOMIC DNA]</scope>
    <source>
        <strain evidence="2 3">9006-11</strain>
    </source>
</reference>
<protein>
    <submittedName>
        <fullName evidence="2">Uncharacterized protein</fullName>
    </submittedName>
</protein>
<evidence type="ECO:0000313" key="3">
    <source>
        <dbReference type="Proteomes" id="UP000092993"/>
    </source>
</evidence>
<keyword evidence="3" id="KW-1185">Reference proteome</keyword>
<dbReference type="AlphaFoldDB" id="A0A1C7LN55"/>
<dbReference type="Proteomes" id="UP000092993">
    <property type="component" value="Unassembled WGS sequence"/>
</dbReference>
<sequence length="118" mass="13372">MTPSWFVSSAVDIPLLKLNQNPSFHRHAALRTCSASHELHLKRGTASSPSSFPNVRGHLRDSHRCSASTRHTSSRPEELRKIGRLAMWAWRDIRLYISIGPYRFCLKAGSRRAPVPRA</sequence>
<organism evidence="2 3">
    <name type="scientific">Grifola frondosa</name>
    <name type="common">Maitake</name>
    <name type="synonym">Polyporus frondosus</name>
    <dbReference type="NCBI Taxonomy" id="5627"/>
    <lineage>
        <taxon>Eukaryota</taxon>
        <taxon>Fungi</taxon>
        <taxon>Dikarya</taxon>
        <taxon>Basidiomycota</taxon>
        <taxon>Agaricomycotina</taxon>
        <taxon>Agaricomycetes</taxon>
        <taxon>Polyporales</taxon>
        <taxon>Grifolaceae</taxon>
        <taxon>Grifola</taxon>
    </lineage>
</organism>
<proteinExistence type="predicted"/>
<gene>
    <name evidence="2" type="ORF">A0H81_14260</name>
</gene>
<feature type="region of interest" description="Disordered" evidence="1">
    <location>
        <begin position="43"/>
        <end position="76"/>
    </location>
</feature>
<comment type="caution">
    <text evidence="2">The sequence shown here is derived from an EMBL/GenBank/DDBJ whole genome shotgun (WGS) entry which is preliminary data.</text>
</comment>
<accession>A0A1C7LN55</accession>